<proteinExistence type="predicted"/>
<evidence type="ECO:0000313" key="3">
    <source>
        <dbReference type="Proteomes" id="UP000471026"/>
    </source>
</evidence>
<dbReference type="PANTHER" id="PTHR43792">
    <property type="entry name" value="GNAT FAMILY, PUTATIVE (AFU_ORTHOLOGUE AFUA_3G00765)-RELATED-RELATED"/>
    <property type="match status" value="1"/>
</dbReference>
<dbReference type="AlphaFoldDB" id="A0A6N9QYZ8"/>
<dbReference type="InterPro" id="IPR000182">
    <property type="entry name" value="GNAT_dom"/>
</dbReference>
<organism evidence="2 3">
    <name type="scientific">Kocuria marina subsp. indica</name>
    <dbReference type="NCBI Taxonomy" id="1049583"/>
    <lineage>
        <taxon>Bacteria</taxon>
        <taxon>Bacillati</taxon>
        <taxon>Actinomycetota</taxon>
        <taxon>Actinomycetes</taxon>
        <taxon>Micrococcales</taxon>
        <taxon>Micrococcaceae</taxon>
        <taxon>Kocuria</taxon>
    </lineage>
</organism>
<dbReference type="SUPFAM" id="SSF55729">
    <property type="entry name" value="Acyl-CoA N-acyltransferases (Nat)"/>
    <property type="match status" value="1"/>
</dbReference>
<name>A0A6N9QYZ8_9MICC</name>
<dbReference type="InterPro" id="IPR051531">
    <property type="entry name" value="N-acetyltransferase"/>
</dbReference>
<protein>
    <submittedName>
        <fullName evidence="2">GNAT family N-acetyltransferase</fullName>
    </submittedName>
</protein>
<dbReference type="RefSeq" id="WP_162229086.1">
    <property type="nucleotide sequence ID" value="NZ_WMHZ01000005.1"/>
</dbReference>
<dbReference type="GO" id="GO:0016747">
    <property type="term" value="F:acyltransferase activity, transferring groups other than amino-acyl groups"/>
    <property type="evidence" value="ECO:0007669"/>
    <property type="project" value="InterPro"/>
</dbReference>
<dbReference type="PANTHER" id="PTHR43792:SF1">
    <property type="entry name" value="N-ACETYLTRANSFERASE DOMAIN-CONTAINING PROTEIN"/>
    <property type="match status" value="1"/>
</dbReference>
<dbReference type="Gene3D" id="3.40.630.30">
    <property type="match status" value="1"/>
</dbReference>
<gene>
    <name evidence="2" type="ORF">GKZ75_04830</name>
</gene>
<sequence length="122" mass="13749">MDGGTNTLALVIERERTPIGDVLLWRTEMHPRIAEVGWVLDPAHAGQGFAREAVAEVLRVAFEHYGLHRVVAQMDARNTASARLATAVGMRREAHMRQDWWNKGEWTDTLVFGMLAEDRDAP</sequence>
<feature type="domain" description="N-acetyltransferase" evidence="1">
    <location>
        <begin position="1"/>
        <end position="117"/>
    </location>
</feature>
<reference evidence="2 3" key="1">
    <citation type="submission" date="2019-11" db="EMBL/GenBank/DDBJ databases">
        <title>Draft genome sequence of Kocuria indica DP-K7, a methyl red degrading Actinobacterium.</title>
        <authorList>
            <person name="Kumaran S."/>
            <person name="Tischler D."/>
            <person name="Ngo A.C.R."/>
            <person name="Schultes F."/>
        </authorList>
    </citation>
    <scope>NUCLEOTIDE SEQUENCE [LARGE SCALE GENOMIC DNA]</scope>
    <source>
        <strain evidence="2 3">DP-K7</strain>
    </source>
</reference>
<evidence type="ECO:0000259" key="1">
    <source>
        <dbReference type="PROSITE" id="PS51186"/>
    </source>
</evidence>
<dbReference type="PROSITE" id="PS51186">
    <property type="entry name" value="GNAT"/>
    <property type="match status" value="1"/>
</dbReference>
<dbReference type="CDD" id="cd04301">
    <property type="entry name" value="NAT_SF"/>
    <property type="match status" value="1"/>
</dbReference>
<comment type="caution">
    <text evidence="2">The sequence shown here is derived from an EMBL/GenBank/DDBJ whole genome shotgun (WGS) entry which is preliminary data.</text>
</comment>
<dbReference type="InterPro" id="IPR016181">
    <property type="entry name" value="Acyl_CoA_acyltransferase"/>
</dbReference>
<keyword evidence="2" id="KW-0808">Transferase</keyword>
<dbReference type="EMBL" id="WMHZ01000005">
    <property type="protein sequence ID" value="NDO77570.1"/>
    <property type="molecule type" value="Genomic_DNA"/>
</dbReference>
<accession>A0A6N9QYZ8</accession>
<evidence type="ECO:0000313" key="2">
    <source>
        <dbReference type="EMBL" id="NDO77570.1"/>
    </source>
</evidence>
<dbReference type="Pfam" id="PF13302">
    <property type="entry name" value="Acetyltransf_3"/>
    <property type="match status" value="1"/>
</dbReference>
<dbReference type="Proteomes" id="UP000471026">
    <property type="component" value="Unassembled WGS sequence"/>
</dbReference>